<accession>A0A2N9VW87</accession>
<gene>
    <name evidence="3" type="ORF">B5P45_17655</name>
</gene>
<dbReference type="OrthoDB" id="479677at2"/>
<evidence type="ECO:0000256" key="1">
    <source>
        <dbReference type="SAM" id="MobiDB-lite"/>
    </source>
</evidence>
<evidence type="ECO:0000313" key="3">
    <source>
        <dbReference type="EMBL" id="PIO43755.1"/>
    </source>
</evidence>
<dbReference type="Proteomes" id="UP000232163">
    <property type="component" value="Unassembled WGS sequence"/>
</dbReference>
<proteinExistence type="predicted"/>
<sequence>MTPARNRVLYGGRSSSKSWDAAGFAIFLATQCRIRVLCARQFQNRIAESVYTLLKIQIGRFGLSNQFVITENSIKHKLTGSEFMFYGLWRHIDEIKSLEGIDICWIEEAHNLTEEQWNILEPTLRKEGSQFWIIFNPRLVTDFVYRRFISNTPPDTIKKQINYVDNPFLSATILKVIEAKRHEDEEEFRHIYLGEPLTDDDAVVIKRSWILASVDAHKKLGIEPTGAKRIGFDVADSGNDKCATVATHGFLTTHVDEWKAREDELLKSAGRVHAIARLLGASIDYDSIGVGAFAGAHFQALNIEHKTKIQYFRFNAGGAVLNPERRIDPKDPRSPLNKDFYSNIKAQSWWEVSRRFRNTFNAVERGEQFAPDELIAISSECDHLDQLIDELSTPRKDYDNSGKSKVESKKDLDKREIPSPNLADAFVMANGPRTTHSFTLAHIS</sequence>
<evidence type="ECO:0000313" key="4">
    <source>
        <dbReference type="Proteomes" id="UP000232163"/>
    </source>
</evidence>
<dbReference type="InterPro" id="IPR006437">
    <property type="entry name" value="Phage_terminase_lsu"/>
</dbReference>
<dbReference type="InterPro" id="IPR027417">
    <property type="entry name" value="P-loop_NTPase"/>
</dbReference>
<feature type="domain" description="Phage terminase large subunit N-terminal" evidence="2">
    <location>
        <begin position="6"/>
        <end position="195"/>
    </location>
</feature>
<dbReference type="Gene3D" id="3.40.50.300">
    <property type="entry name" value="P-loop containing nucleotide triphosphate hydrolases"/>
    <property type="match status" value="1"/>
</dbReference>
<dbReference type="PANTHER" id="PTHR39184:SF1">
    <property type="entry name" value="PBSX PHAGE TERMINASE LARGE SUBUNIT"/>
    <property type="match status" value="1"/>
</dbReference>
<feature type="region of interest" description="Disordered" evidence="1">
    <location>
        <begin position="394"/>
        <end position="417"/>
    </location>
</feature>
<dbReference type="Pfam" id="PF04466">
    <property type="entry name" value="Terminase_3"/>
    <property type="match status" value="1"/>
</dbReference>
<dbReference type="NCBIfam" id="TIGR01547">
    <property type="entry name" value="phage_term_2"/>
    <property type="match status" value="1"/>
</dbReference>
<comment type="caution">
    <text evidence="3">The sequence shown here is derived from an EMBL/GenBank/DDBJ whole genome shotgun (WGS) entry which is preliminary data.</text>
</comment>
<dbReference type="InterPro" id="IPR035412">
    <property type="entry name" value="Terminase_L_N"/>
</dbReference>
<organism evidence="3 4">
    <name type="scientific">Phyllobacterium zundukense</name>
    <dbReference type="NCBI Taxonomy" id="1867719"/>
    <lineage>
        <taxon>Bacteria</taxon>
        <taxon>Pseudomonadati</taxon>
        <taxon>Pseudomonadota</taxon>
        <taxon>Alphaproteobacteria</taxon>
        <taxon>Hyphomicrobiales</taxon>
        <taxon>Phyllobacteriaceae</taxon>
        <taxon>Phyllobacterium</taxon>
    </lineage>
</organism>
<dbReference type="AlphaFoldDB" id="A0A2N9VW87"/>
<dbReference type="EMBL" id="MZMT01000037">
    <property type="protein sequence ID" value="PIO43755.1"/>
    <property type="molecule type" value="Genomic_DNA"/>
</dbReference>
<name>A0A2N9VW87_9HYPH</name>
<protein>
    <submittedName>
        <fullName evidence="3">Terminase</fullName>
    </submittedName>
</protein>
<dbReference type="PANTHER" id="PTHR39184">
    <property type="match status" value="1"/>
</dbReference>
<evidence type="ECO:0000259" key="2">
    <source>
        <dbReference type="Pfam" id="PF04466"/>
    </source>
</evidence>
<reference evidence="4" key="1">
    <citation type="journal article" date="2017" name="Int J Environ Stud">
        <title>Does the Miocene-Pliocene relict legume Oxytropis triphylla form nitrogen-fixing nodules with a combination of bacterial strains?</title>
        <authorList>
            <person name="Safronova V."/>
            <person name="Belimov A."/>
            <person name="Sazanova A."/>
            <person name="Kuznetsova I."/>
            <person name="Popova J."/>
            <person name="Andronov E."/>
            <person name="Verkhozina A."/>
            <person name="Tikhonovich I."/>
        </authorList>
    </citation>
    <scope>NUCLEOTIDE SEQUENCE [LARGE SCALE GENOMIC DNA]</scope>
    <source>
        <strain evidence="4">Tri-38</strain>
    </source>
</reference>
<keyword evidence="4" id="KW-1185">Reference proteome</keyword>
<dbReference type="Gene3D" id="3.30.420.240">
    <property type="match status" value="1"/>
</dbReference>
<dbReference type="InterPro" id="IPR052380">
    <property type="entry name" value="Viral_DNA_packaging_terminase"/>
</dbReference>